<dbReference type="EMBL" id="BMJQ01000010">
    <property type="protein sequence ID" value="GGF28875.1"/>
    <property type="molecule type" value="Genomic_DNA"/>
</dbReference>
<comment type="caution">
    <text evidence="2">The sequence shown here is derived from an EMBL/GenBank/DDBJ whole genome shotgun (WGS) entry which is preliminary data.</text>
</comment>
<dbReference type="Gene3D" id="3.90.1200.10">
    <property type="match status" value="1"/>
</dbReference>
<dbReference type="RefSeq" id="WP_189048767.1">
    <property type="nucleotide sequence ID" value="NZ_BMJQ01000010.1"/>
</dbReference>
<proteinExistence type="predicted"/>
<gene>
    <name evidence="2" type="ORF">GCM10011611_38700</name>
</gene>
<protein>
    <submittedName>
        <fullName evidence="2">Aminoglycoside phosphotransferase</fullName>
    </submittedName>
</protein>
<dbReference type="SUPFAM" id="SSF56112">
    <property type="entry name" value="Protein kinase-like (PK-like)"/>
    <property type="match status" value="1"/>
</dbReference>
<sequence>MIDRDHLRREFAATAGWGQAQVLRLPSDASTRTYYRLRDGGRRALLMDAPPPREKPVEFLHMARLLQGLGYSAPLILAADPIAGFVLVEDLGDDTYTRLIAEGADEHRLYGLAVDLLADLHARFDPTASHGVPPYSDEILLTEAGQFVDWCLPEIAGGPTEPAVKEEYLSLWQAALPLARAVPASLTLRDYHVDNLMWLSDRPGLAACGLLDFQDSLIGPIAYDLVSLLEDARRDVAPTLARAMLARYRTLRPQVDAAALERSMAFLGAQRNAKILGIFCRLARRDGKPVYLKHLPRTWRLLTQSLTHPELAAIKDWMDAHVPPAARGVPAGLSALYPEAVR</sequence>
<evidence type="ECO:0000313" key="2">
    <source>
        <dbReference type="EMBL" id="GGF28875.1"/>
    </source>
</evidence>
<accession>A0A8J3E3B3</accession>
<dbReference type="InterPro" id="IPR002575">
    <property type="entry name" value="Aminoglycoside_PTrfase"/>
</dbReference>
<dbReference type="AlphaFoldDB" id="A0A8J3E3B3"/>
<dbReference type="Proteomes" id="UP000646365">
    <property type="component" value="Unassembled WGS sequence"/>
</dbReference>
<reference evidence="2" key="2">
    <citation type="submission" date="2020-09" db="EMBL/GenBank/DDBJ databases">
        <authorList>
            <person name="Sun Q."/>
            <person name="Zhou Y."/>
        </authorList>
    </citation>
    <scope>NUCLEOTIDE SEQUENCE</scope>
    <source>
        <strain evidence="2">CGMCC 1.15725</strain>
    </source>
</reference>
<name>A0A8J3E3B3_9PROT</name>
<dbReference type="Gene3D" id="3.30.200.20">
    <property type="entry name" value="Phosphorylase Kinase, domain 1"/>
    <property type="match status" value="1"/>
</dbReference>
<evidence type="ECO:0000259" key="1">
    <source>
        <dbReference type="Pfam" id="PF01636"/>
    </source>
</evidence>
<dbReference type="Pfam" id="PF01636">
    <property type="entry name" value="APH"/>
    <property type="match status" value="1"/>
</dbReference>
<dbReference type="InterPro" id="IPR011009">
    <property type="entry name" value="Kinase-like_dom_sf"/>
</dbReference>
<reference evidence="2" key="1">
    <citation type="journal article" date="2014" name="Int. J. Syst. Evol. Microbiol.">
        <title>Complete genome sequence of Corynebacterium casei LMG S-19264T (=DSM 44701T), isolated from a smear-ripened cheese.</title>
        <authorList>
            <consortium name="US DOE Joint Genome Institute (JGI-PGF)"/>
            <person name="Walter F."/>
            <person name="Albersmeier A."/>
            <person name="Kalinowski J."/>
            <person name="Ruckert C."/>
        </authorList>
    </citation>
    <scope>NUCLEOTIDE SEQUENCE</scope>
    <source>
        <strain evidence="2">CGMCC 1.15725</strain>
    </source>
</reference>
<feature type="domain" description="Aminoglycoside phosphotransferase" evidence="1">
    <location>
        <begin position="23"/>
        <end position="255"/>
    </location>
</feature>
<organism evidence="2 3">
    <name type="scientific">Aliidongia dinghuensis</name>
    <dbReference type="NCBI Taxonomy" id="1867774"/>
    <lineage>
        <taxon>Bacteria</taxon>
        <taxon>Pseudomonadati</taxon>
        <taxon>Pseudomonadota</taxon>
        <taxon>Alphaproteobacteria</taxon>
        <taxon>Rhodospirillales</taxon>
        <taxon>Dongiaceae</taxon>
        <taxon>Aliidongia</taxon>
    </lineage>
</organism>
<keyword evidence="3" id="KW-1185">Reference proteome</keyword>
<evidence type="ECO:0000313" key="3">
    <source>
        <dbReference type="Proteomes" id="UP000646365"/>
    </source>
</evidence>